<organism evidence="2 3">
    <name type="scientific">Nocardia fusca</name>
    <dbReference type="NCBI Taxonomy" id="941183"/>
    <lineage>
        <taxon>Bacteria</taxon>
        <taxon>Bacillati</taxon>
        <taxon>Actinomycetota</taxon>
        <taxon>Actinomycetes</taxon>
        <taxon>Mycobacteriales</taxon>
        <taxon>Nocardiaceae</taxon>
        <taxon>Nocardia</taxon>
    </lineage>
</organism>
<dbReference type="Proteomes" id="UP001551658">
    <property type="component" value="Unassembled WGS sequence"/>
</dbReference>
<dbReference type="SUPFAM" id="SSF51735">
    <property type="entry name" value="NAD(P)-binding Rossmann-fold domains"/>
    <property type="match status" value="1"/>
</dbReference>
<comment type="caution">
    <text evidence="2">The sequence shown here is derived from an EMBL/GenBank/DDBJ whole genome shotgun (WGS) entry which is preliminary data.</text>
</comment>
<evidence type="ECO:0000313" key="2">
    <source>
        <dbReference type="EMBL" id="MEV0366372.1"/>
    </source>
</evidence>
<name>A0ABV3FF74_9NOCA</name>
<evidence type="ECO:0000259" key="1">
    <source>
        <dbReference type="Pfam" id="PF13460"/>
    </source>
</evidence>
<reference evidence="2 3" key="1">
    <citation type="submission" date="2024-06" db="EMBL/GenBank/DDBJ databases">
        <title>The Natural Products Discovery Center: Release of the First 8490 Sequenced Strains for Exploring Actinobacteria Biosynthetic Diversity.</title>
        <authorList>
            <person name="Kalkreuter E."/>
            <person name="Kautsar S.A."/>
            <person name="Yang D."/>
            <person name="Bader C.D."/>
            <person name="Teijaro C.N."/>
            <person name="Fluegel L."/>
            <person name="Davis C.M."/>
            <person name="Simpson J.R."/>
            <person name="Lauterbach L."/>
            <person name="Steele A.D."/>
            <person name="Gui C."/>
            <person name="Meng S."/>
            <person name="Li G."/>
            <person name="Viehrig K."/>
            <person name="Ye F."/>
            <person name="Su P."/>
            <person name="Kiefer A.F."/>
            <person name="Nichols A."/>
            <person name="Cepeda A.J."/>
            <person name="Yan W."/>
            <person name="Fan B."/>
            <person name="Jiang Y."/>
            <person name="Adhikari A."/>
            <person name="Zheng C.-J."/>
            <person name="Schuster L."/>
            <person name="Cowan T.M."/>
            <person name="Smanski M.J."/>
            <person name="Chevrette M.G."/>
            <person name="De Carvalho L.P.S."/>
            <person name="Shen B."/>
        </authorList>
    </citation>
    <scope>NUCLEOTIDE SEQUENCE [LARGE SCALE GENOMIC DNA]</scope>
    <source>
        <strain evidence="2 3">NPDC050671</strain>
    </source>
</reference>
<gene>
    <name evidence="2" type="ORF">AB0H72_27100</name>
</gene>
<dbReference type="PANTHER" id="PTHR15020">
    <property type="entry name" value="FLAVIN REDUCTASE-RELATED"/>
    <property type="match status" value="1"/>
</dbReference>
<dbReference type="PANTHER" id="PTHR15020:SF50">
    <property type="entry name" value="UPF0659 PROTEIN YMR090W"/>
    <property type="match status" value="1"/>
</dbReference>
<dbReference type="EMBL" id="JBFAIH010000019">
    <property type="protein sequence ID" value="MEV0366372.1"/>
    <property type="molecule type" value="Genomic_DNA"/>
</dbReference>
<feature type="domain" description="NAD(P)-binding" evidence="1">
    <location>
        <begin position="19"/>
        <end position="203"/>
    </location>
</feature>
<dbReference type="RefSeq" id="WP_357984234.1">
    <property type="nucleotide sequence ID" value="NZ_JBFAIH010000019.1"/>
</dbReference>
<dbReference type="Gene3D" id="3.40.50.720">
    <property type="entry name" value="NAD(P)-binding Rossmann-like Domain"/>
    <property type="match status" value="1"/>
</dbReference>
<dbReference type="Pfam" id="PF13460">
    <property type="entry name" value="NAD_binding_10"/>
    <property type="match status" value="1"/>
</dbReference>
<dbReference type="InterPro" id="IPR016040">
    <property type="entry name" value="NAD(P)-bd_dom"/>
</dbReference>
<proteinExistence type="predicted"/>
<dbReference type="InterPro" id="IPR036291">
    <property type="entry name" value="NAD(P)-bd_dom_sf"/>
</dbReference>
<sequence>MQQRQLEESEIAVKVFVIGIAGKTGGLLARALRSHGAGVGGLVRREEQQDALAGEGIDAVVGDLALMSSVDLASALTDAEVVVFAAGSNGGATAVTRTVDGDGVDKTIEAMRHVGLRRLALVSVLPESWRERNLSDEEEYYFAVKKRADVAVARSGLDWLILRPSLLTDDPGTGVVSLGPAELHGQIPRADVAETLAALIHEPRIGRQILELNAGDTPIPDAVRRNIR</sequence>
<evidence type="ECO:0000313" key="3">
    <source>
        <dbReference type="Proteomes" id="UP001551658"/>
    </source>
</evidence>
<protein>
    <submittedName>
        <fullName evidence="2">NAD(P)H-binding protein</fullName>
    </submittedName>
</protein>
<accession>A0ABV3FF74</accession>
<keyword evidence="3" id="KW-1185">Reference proteome</keyword>